<dbReference type="GO" id="GO:0004467">
    <property type="term" value="F:long-chain fatty acid-CoA ligase activity"/>
    <property type="evidence" value="ECO:0007669"/>
    <property type="project" value="TreeGrafter"/>
</dbReference>
<evidence type="ECO:0000259" key="4">
    <source>
        <dbReference type="Pfam" id="PF00501"/>
    </source>
</evidence>
<dbReference type="PANTHER" id="PTHR24096">
    <property type="entry name" value="LONG-CHAIN-FATTY-ACID--COA LIGASE"/>
    <property type="match status" value="1"/>
</dbReference>
<sequence length="538" mass="60468">MDFLQVNYDKYNKIWTGQKMSSLYNMEDNSLGRILFTQMKMHPSKVIQIDDIDGKVSTNQEMLSLAIRFALYLKGRRMASEDIIGIAARNTTYLTPVVLGCLFNGTPFHAVNPNFQEASIAHCFAITKPPIIFCDGRDYKKIHTTTKSFKPEIYTISEHVEGVPTVMDLFVPNQMEYFYAPENPTLGSEQTIAILCSSGTTGLPKAVTLPGGKLMPDHHFLNADDVVFVSSGIDWVSGLSCLVSNCYAGFTRIISSKPFSASYFVELVKKYKISMTFLAPMHVVALNECTDFRAENVSTIREVQVGGGYVSEENFKKLQKVMPKAIIVFIYGITEVGVIAGKFGIVHGKAVGKIIPNVQVQIIDDDGKRLGPNEVGEIVAKMPCRWSGYYGNPIETQRIMDSMGWIRTGDFGYIDDEGYMFIVDRKKDILKYRSLHYWPGEIENAIRELPEVADCCVVGIFDDRVGDVPGALVIRRKGSKLTEQQIIDHVKTRLVEPEKQLHNGVYFVEDLPQNNNGKVVKREVRELFKTLMAQNLDR</sequence>
<feature type="domain" description="AMP-dependent synthetase/ligase" evidence="4">
    <location>
        <begin position="37"/>
        <end position="390"/>
    </location>
</feature>
<dbReference type="EnsemblMetazoa" id="MDOA003109-RB">
    <property type="protein sequence ID" value="MDOA003109-PB"/>
    <property type="gene ID" value="MDOA003109"/>
</dbReference>
<evidence type="ECO:0000256" key="2">
    <source>
        <dbReference type="ARBA" id="ARBA00006432"/>
    </source>
</evidence>
<dbReference type="FunFam" id="3.30.300.30:FF:000007">
    <property type="entry name" value="4-coumarate--CoA ligase 2"/>
    <property type="match status" value="1"/>
</dbReference>
<dbReference type="InterPro" id="IPR042099">
    <property type="entry name" value="ANL_N_sf"/>
</dbReference>
<evidence type="ECO:0000259" key="5">
    <source>
        <dbReference type="Pfam" id="PF13193"/>
    </source>
</evidence>
<dbReference type="InterPro" id="IPR025110">
    <property type="entry name" value="AMP-bd_C"/>
</dbReference>
<keyword evidence="3" id="KW-0576">Peroxisome</keyword>
<evidence type="ECO:0000313" key="6">
    <source>
        <dbReference type="EnsemblMetazoa" id="MDOA003109-PB"/>
    </source>
</evidence>
<dbReference type="PANTHER" id="PTHR24096:SF353">
    <property type="entry name" value="GH16244P-RELATED"/>
    <property type="match status" value="1"/>
</dbReference>
<dbReference type="CDD" id="cd05911">
    <property type="entry name" value="Firefly_Luc_like"/>
    <property type="match status" value="1"/>
</dbReference>
<comment type="similarity">
    <text evidence="2">Belongs to the ATP-dependent AMP-binding enzyme family.</text>
</comment>
<dbReference type="PROSITE" id="PS00455">
    <property type="entry name" value="AMP_BINDING"/>
    <property type="match status" value="1"/>
</dbReference>
<evidence type="ECO:0000256" key="1">
    <source>
        <dbReference type="ARBA" id="ARBA00004275"/>
    </source>
</evidence>
<protein>
    <recommendedName>
        <fullName evidence="7">AMP-binding enzyme</fullName>
    </recommendedName>
</protein>
<name>A0A1I8MB81_MUSDO</name>
<dbReference type="Gene3D" id="3.40.50.12780">
    <property type="entry name" value="N-terminal domain of ligase-like"/>
    <property type="match status" value="1"/>
</dbReference>
<dbReference type="AlphaFoldDB" id="A0A1I8MB81"/>
<dbReference type="GO" id="GO:0046949">
    <property type="term" value="P:fatty-acyl-CoA biosynthetic process"/>
    <property type="evidence" value="ECO:0007669"/>
    <property type="project" value="TreeGrafter"/>
</dbReference>
<feature type="domain" description="AMP-binding enzyme C-terminal" evidence="5">
    <location>
        <begin position="441"/>
        <end position="518"/>
    </location>
</feature>
<proteinExistence type="inferred from homology"/>
<dbReference type="SUPFAM" id="SSF56801">
    <property type="entry name" value="Acetyl-CoA synthetase-like"/>
    <property type="match status" value="1"/>
</dbReference>
<dbReference type="FunFam" id="3.40.50.12780:FF:000025">
    <property type="entry name" value="luciferin 4-monooxygenase"/>
    <property type="match status" value="1"/>
</dbReference>
<gene>
    <name evidence="6" type="primary">109611602</name>
</gene>
<dbReference type="Pfam" id="PF00501">
    <property type="entry name" value="AMP-binding"/>
    <property type="match status" value="1"/>
</dbReference>
<dbReference type="Pfam" id="PF13193">
    <property type="entry name" value="AMP-binding_C"/>
    <property type="match status" value="1"/>
</dbReference>
<evidence type="ECO:0008006" key="7">
    <source>
        <dbReference type="Google" id="ProtNLM"/>
    </source>
</evidence>
<dbReference type="VEuPathDB" id="VectorBase:MDOA003109"/>
<organism evidence="6">
    <name type="scientific">Musca domestica</name>
    <name type="common">House fly</name>
    <dbReference type="NCBI Taxonomy" id="7370"/>
    <lineage>
        <taxon>Eukaryota</taxon>
        <taxon>Metazoa</taxon>
        <taxon>Ecdysozoa</taxon>
        <taxon>Arthropoda</taxon>
        <taxon>Hexapoda</taxon>
        <taxon>Insecta</taxon>
        <taxon>Pterygota</taxon>
        <taxon>Neoptera</taxon>
        <taxon>Endopterygota</taxon>
        <taxon>Diptera</taxon>
        <taxon>Brachycera</taxon>
        <taxon>Muscomorpha</taxon>
        <taxon>Muscoidea</taxon>
        <taxon>Muscidae</taxon>
        <taxon>Musca</taxon>
    </lineage>
</organism>
<comment type="subcellular location">
    <subcellularLocation>
        <location evidence="1">Peroxisome</location>
    </subcellularLocation>
</comment>
<dbReference type="GO" id="GO:0005777">
    <property type="term" value="C:peroxisome"/>
    <property type="evidence" value="ECO:0007669"/>
    <property type="project" value="UniProtKB-SubCell"/>
</dbReference>
<dbReference type="OrthoDB" id="10253869at2759"/>
<dbReference type="InterPro" id="IPR000873">
    <property type="entry name" value="AMP-dep_synth/lig_dom"/>
</dbReference>
<accession>A0A1I8MB81</accession>
<dbReference type="VEuPathDB" id="VectorBase:MDOMA2_018666"/>
<evidence type="ECO:0000256" key="3">
    <source>
        <dbReference type="ARBA" id="ARBA00023140"/>
    </source>
</evidence>
<dbReference type="InterPro" id="IPR045851">
    <property type="entry name" value="AMP-bd_C_sf"/>
</dbReference>
<dbReference type="InterPro" id="IPR020845">
    <property type="entry name" value="AMP-binding_CS"/>
</dbReference>
<dbReference type="Gene3D" id="3.30.300.30">
    <property type="match status" value="1"/>
</dbReference>
<reference evidence="6" key="1">
    <citation type="submission" date="2020-05" db="UniProtKB">
        <authorList>
            <consortium name="EnsemblMetazoa"/>
        </authorList>
    </citation>
    <scope>IDENTIFICATION</scope>
    <source>
        <strain evidence="6">Aabys</strain>
    </source>
</reference>